<sequence>MPELNAPHLTAEPDPDYGRIVLTASAFQAEAATVTVWRLAADGALRPVRSMWRLPLSSLYAYQAWLDQYSTYAELGSAYPTYQKAIEAMVWRTAFGDDYEAPQEVPVQYLARVFDAAGSPSKMSPPLKVNLPYRWTWLRDVGHPSLSIRAHVQSLPELARKADTGVHYVLGRRTPIAIADVRRAAEFELTTATFTRAEAAAARTLTDGTATFLLQGHPDEGGNLYFLAASVSELRISRLATEPARTWTFSGVETEPPLTPLITETSGRSYQDWLNGHATYERVVAAYRTYLDALRAPKTPPPDGGEGH</sequence>
<evidence type="ECO:0000313" key="1">
    <source>
        <dbReference type="EMBL" id="QXJ19606.1"/>
    </source>
</evidence>
<dbReference type="RefSeq" id="WP_231332621.1">
    <property type="nucleotide sequence ID" value="NZ_CP059572.1"/>
</dbReference>
<name>A0ABX8QM30_9ACTN</name>
<reference evidence="1" key="1">
    <citation type="submission" date="2020-07" db="EMBL/GenBank/DDBJ databases">
        <authorList>
            <person name="Tarantini F.S."/>
            <person name="Hong K.W."/>
            <person name="Chan K.G."/>
        </authorList>
    </citation>
    <scope>NUCLEOTIDE SEQUENCE</scope>
    <source>
        <strain evidence="1">32-07</strain>
    </source>
</reference>
<keyword evidence="2" id="KW-1185">Reference proteome</keyword>
<protein>
    <submittedName>
        <fullName evidence="1">Uncharacterized protein</fullName>
    </submittedName>
</protein>
<organism evidence="1 2">
    <name type="scientific">Actinomadura graeca</name>
    <dbReference type="NCBI Taxonomy" id="2750812"/>
    <lineage>
        <taxon>Bacteria</taxon>
        <taxon>Bacillati</taxon>
        <taxon>Actinomycetota</taxon>
        <taxon>Actinomycetes</taxon>
        <taxon>Streptosporangiales</taxon>
        <taxon>Thermomonosporaceae</taxon>
        <taxon>Actinomadura</taxon>
    </lineage>
</organism>
<proteinExistence type="predicted"/>
<evidence type="ECO:0000313" key="2">
    <source>
        <dbReference type="Proteomes" id="UP001049518"/>
    </source>
</evidence>
<gene>
    <name evidence="1" type="ORF">AGRA3207_000168</name>
</gene>
<dbReference type="EMBL" id="CP059572">
    <property type="protein sequence ID" value="QXJ19606.1"/>
    <property type="molecule type" value="Genomic_DNA"/>
</dbReference>
<accession>A0ABX8QM30</accession>
<dbReference type="Proteomes" id="UP001049518">
    <property type="component" value="Chromosome"/>
</dbReference>